<dbReference type="RefSeq" id="WP_271317999.1">
    <property type="nucleotide sequence ID" value="NZ_JAAGKO020000039.1"/>
</dbReference>
<feature type="chain" id="PRO_5041737016" description="WD40 repeat protein" evidence="2">
    <location>
        <begin position="26"/>
        <end position="329"/>
    </location>
</feature>
<evidence type="ECO:0000313" key="4">
    <source>
        <dbReference type="EMBL" id="MDI5971555.1"/>
    </source>
</evidence>
<evidence type="ECO:0000313" key="5">
    <source>
        <dbReference type="Proteomes" id="UP001156398"/>
    </source>
</evidence>
<dbReference type="AlphaFoldDB" id="A0AA90H9T9"/>
<name>A0AA90H9T9_9ACTN</name>
<dbReference type="Gene3D" id="2.120.10.30">
    <property type="entry name" value="TolB, C-terminal domain"/>
    <property type="match status" value="1"/>
</dbReference>
<organism evidence="4">
    <name type="scientific">Streptantibioticus silvisoli</name>
    <dbReference type="NCBI Taxonomy" id="2705255"/>
    <lineage>
        <taxon>Bacteria</taxon>
        <taxon>Bacillati</taxon>
        <taxon>Actinomycetota</taxon>
        <taxon>Actinomycetes</taxon>
        <taxon>Kitasatosporales</taxon>
        <taxon>Streptomycetaceae</taxon>
        <taxon>Streptantibioticus</taxon>
    </lineage>
</organism>
<comment type="caution">
    <text evidence="4">The sequence shown here is derived from an EMBL/GenBank/DDBJ whole genome shotgun (WGS) entry which is preliminary data.</text>
</comment>
<dbReference type="Proteomes" id="UP001156398">
    <property type="component" value="Unassembled WGS sequence"/>
</dbReference>
<dbReference type="InterPro" id="IPR011042">
    <property type="entry name" value="6-blade_b-propeller_TolB-like"/>
</dbReference>
<feature type="signal peptide" evidence="2">
    <location>
        <begin position="1"/>
        <end position="25"/>
    </location>
</feature>
<dbReference type="PROSITE" id="PS51257">
    <property type="entry name" value="PROKAR_LIPOPROTEIN"/>
    <property type="match status" value="1"/>
</dbReference>
<dbReference type="SUPFAM" id="SSF82171">
    <property type="entry name" value="DPP6 N-terminal domain-like"/>
    <property type="match status" value="1"/>
</dbReference>
<evidence type="ECO:0000313" key="3">
    <source>
        <dbReference type="EMBL" id="MDI5965648.1"/>
    </source>
</evidence>
<proteinExistence type="predicted"/>
<keyword evidence="5" id="KW-1185">Reference proteome</keyword>
<dbReference type="Pfam" id="PF07676">
    <property type="entry name" value="PD40"/>
    <property type="match status" value="1"/>
</dbReference>
<protein>
    <recommendedName>
        <fullName evidence="6">WD40 repeat protein</fullName>
    </recommendedName>
</protein>
<gene>
    <name evidence="3" type="ORF">POF43_023455</name>
    <name evidence="4" type="ORF">POF50_019845</name>
</gene>
<evidence type="ECO:0008006" key="6">
    <source>
        <dbReference type="Google" id="ProtNLM"/>
    </source>
</evidence>
<feature type="region of interest" description="Disordered" evidence="1">
    <location>
        <begin position="37"/>
        <end position="56"/>
    </location>
</feature>
<evidence type="ECO:0000256" key="1">
    <source>
        <dbReference type="SAM" id="MobiDB-lite"/>
    </source>
</evidence>
<keyword evidence="2" id="KW-0732">Signal</keyword>
<evidence type="ECO:0000256" key="2">
    <source>
        <dbReference type="SAM" id="SignalP"/>
    </source>
</evidence>
<dbReference type="InterPro" id="IPR011659">
    <property type="entry name" value="WD40"/>
</dbReference>
<reference evidence="4 5" key="1">
    <citation type="submission" date="2023-05" db="EMBL/GenBank/DDBJ databases">
        <title>Streptantibioticus silvisoli sp. nov., acidotolerant actinomycetes 1 from pine litter.</title>
        <authorList>
            <person name="Swiecimska M."/>
            <person name="Golinska P."/>
            <person name="Sangal V."/>
            <person name="Wachnowicz B."/>
            <person name="Goodfellow M."/>
        </authorList>
    </citation>
    <scope>NUCLEOTIDE SEQUENCE</scope>
    <source>
        <strain evidence="4">SL13</strain>
        <strain evidence="3 5">SL54</strain>
    </source>
</reference>
<dbReference type="EMBL" id="JAAGKO020000039">
    <property type="protein sequence ID" value="MDI5965648.1"/>
    <property type="molecule type" value="Genomic_DNA"/>
</dbReference>
<dbReference type="EMBL" id="JABXJJ020000023">
    <property type="protein sequence ID" value="MDI5971555.1"/>
    <property type="molecule type" value="Genomic_DNA"/>
</dbReference>
<accession>A0AA90H9T9</accession>
<sequence length="329" mass="32788">MPARARLTRSAVALTVAMTAGTAALLTGCGPLTPTANGTTSPAAGPGAGSASPAPASVINGTATNGLTISDGTRYVVMNGTRIDFGTAVRDLAWSPDGSRAAFVDGSGDLVVSHPDGTGRTVVAHNPGGVNWSHPTWQVAPADTADGVPAKDNLIFTSGSGSTAVLETIGATAVGGTPKKLGLNGYGGEANSTPPQSGNVWPDAAGQHGSSVYANAANGEVYLRDDNLRQQGGVLAPGSEPALAPTDDGHVVFVRSVAGHDHLFLAAGGTKSAVKDLTPNATTDYTEPAWSPDGSTVAARTPDGIVTLKVDGAQPVKVSGYTGLPAYRG</sequence>